<dbReference type="GO" id="GO:0005886">
    <property type="term" value="C:plasma membrane"/>
    <property type="evidence" value="ECO:0007669"/>
    <property type="project" value="TreeGrafter"/>
</dbReference>
<dbReference type="Gene3D" id="1.20.870.10">
    <property type="entry name" value="Son of sevenless (SoS) protein Chain: S domain 1"/>
    <property type="match status" value="1"/>
</dbReference>
<dbReference type="PROSITE" id="PS00720">
    <property type="entry name" value="RASGEF"/>
    <property type="match status" value="1"/>
</dbReference>
<dbReference type="SUPFAM" id="SSF46785">
    <property type="entry name" value="Winged helix' DNA-binding domain"/>
    <property type="match status" value="1"/>
</dbReference>
<dbReference type="InterPro" id="IPR000595">
    <property type="entry name" value="cNMP-bd_dom"/>
</dbReference>
<dbReference type="Proteomes" id="UP000887581">
    <property type="component" value="Unplaced"/>
</dbReference>
<dbReference type="InterPro" id="IPR019804">
    <property type="entry name" value="Ras_G-nucl-exch_fac_CS"/>
</dbReference>
<evidence type="ECO:0000259" key="7">
    <source>
        <dbReference type="PROSITE" id="PS50200"/>
    </source>
</evidence>
<comment type="similarity">
    <text evidence="1">Belongs to the RAPGEF2 family.</text>
</comment>
<feature type="domain" description="DEP" evidence="6">
    <location>
        <begin position="227"/>
        <end position="316"/>
    </location>
</feature>
<protein>
    <submittedName>
        <fullName evidence="10">Uncharacterized protein</fullName>
    </submittedName>
</protein>
<dbReference type="InterPro" id="IPR000651">
    <property type="entry name" value="Ras-like_Gua-exchang_fac_N"/>
</dbReference>
<reference evidence="10" key="1">
    <citation type="submission" date="2022-11" db="UniProtKB">
        <authorList>
            <consortium name="WormBaseParasite"/>
        </authorList>
    </citation>
    <scope>IDENTIFICATION</scope>
</reference>
<dbReference type="InterPro" id="IPR023578">
    <property type="entry name" value="Ras_GEF_dom_sf"/>
</dbReference>
<dbReference type="GO" id="GO:0005085">
    <property type="term" value="F:guanyl-nucleotide exchange factor activity"/>
    <property type="evidence" value="ECO:0007669"/>
    <property type="project" value="UniProtKB-KW"/>
</dbReference>
<dbReference type="InterPro" id="IPR008937">
    <property type="entry name" value="Ras-like_GEF"/>
</dbReference>
<dbReference type="PANTHER" id="PTHR23113">
    <property type="entry name" value="GUANINE NUCLEOTIDE EXCHANGE FACTOR"/>
    <property type="match status" value="1"/>
</dbReference>
<keyword evidence="9" id="KW-1185">Reference proteome</keyword>
<dbReference type="InterPro" id="IPR036390">
    <property type="entry name" value="WH_DNA-bd_sf"/>
</dbReference>
<evidence type="ECO:0000256" key="2">
    <source>
        <dbReference type="ARBA" id="ARBA00022658"/>
    </source>
</evidence>
<feature type="domain" description="Ras-GEF" evidence="4">
    <location>
        <begin position="888"/>
        <end position="1121"/>
    </location>
</feature>
<dbReference type="GO" id="GO:0007265">
    <property type="term" value="P:Ras protein signal transduction"/>
    <property type="evidence" value="ECO:0007669"/>
    <property type="project" value="TreeGrafter"/>
</dbReference>
<dbReference type="SUPFAM" id="SSF54236">
    <property type="entry name" value="Ubiquitin-like"/>
    <property type="match status" value="1"/>
</dbReference>
<evidence type="ECO:0000256" key="3">
    <source>
        <dbReference type="PROSITE-ProRule" id="PRU00168"/>
    </source>
</evidence>
<dbReference type="CDD" id="cd00155">
    <property type="entry name" value="RasGEF"/>
    <property type="match status" value="1"/>
</dbReference>
<dbReference type="PROSITE" id="PS50212">
    <property type="entry name" value="RASGEF_NTER"/>
    <property type="match status" value="1"/>
</dbReference>
<dbReference type="InterPro" id="IPR014710">
    <property type="entry name" value="RmlC-like_jellyroll"/>
</dbReference>
<evidence type="ECO:0000313" key="9">
    <source>
        <dbReference type="Proteomes" id="UP000887581"/>
    </source>
</evidence>
<dbReference type="InterPro" id="IPR001895">
    <property type="entry name" value="RASGEF_cat_dom"/>
</dbReference>
<name>A0A915PFX0_9BILA</name>
<dbReference type="SUPFAM" id="SSF48366">
    <property type="entry name" value="Ras GEF"/>
    <property type="match status" value="1"/>
</dbReference>
<dbReference type="PROSITE" id="PS50042">
    <property type="entry name" value="CNMP_BINDING_3"/>
    <property type="match status" value="1"/>
</dbReference>
<keyword evidence="2 3" id="KW-0344">Guanine-nucleotide releasing factor</keyword>
<dbReference type="InterPro" id="IPR029071">
    <property type="entry name" value="Ubiquitin-like_domsf"/>
</dbReference>
<organism evidence="9 10">
    <name type="scientific">Setaria digitata</name>
    <dbReference type="NCBI Taxonomy" id="48799"/>
    <lineage>
        <taxon>Eukaryota</taxon>
        <taxon>Metazoa</taxon>
        <taxon>Ecdysozoa</taxon>
        <taxon>Nematoda</taxon>
        <taxon>Chromadorea</taxon>
        <taxon>Rhabditida</taxon>
        <taxon>Spirurina</taxon>
        <taxon>Spiruromorpha</taxon>
        <taxon>Filarioidea</taxon>
        <taxon>Setariidae</taxon>
        <taxon>Setaria</taxon>
    </lineage>
</organism>
<dbReference type="AlphaFoldDB" id="A0A915PFX0"/>
<accession>A0A915PFX0</accession>
<dbReference type="WBParaSite" id="sdigi.contig148.g5241.t1">
    <property type="protein sequence ID" value="sdigi.contig148.g5241.t1"/>
    <property type="gene ID" value="sdigi.contig148.g5241"/>
</dbReference>
<evidence type="ECO:0000259" key="4">
    <source>
        <dbReference type="PROSITE" id="PS50009"/>
    </source>
</evidence>
<dbReference type="SMART" id="SM00100">
    <property type="entry name" value="cNMP"/>
    <property type="match status" value="1"/>
</dbReference>
<dbReference type="InterPro" id="IPR000159">
    <property type="entry name" value="RA_dom"/>
</dbReference>
<proteinExistence type="inferred from homology"/>
<evidence type="ECO:0000259" key="6">
    <source>
        <dbReference type="PROSITE" id="PS50186"/>
    </source>
</evidence>
<dbReference type="InterPro" id="IPR036388">
    <property type="entry name" value="WH-like_DNA-bd_sf"/>
</dbReference>
<evidence type="ECO:0000259" key="5">
    <source>
        <dbReference type="PROSITE" id="PS50042"/>
    </source>
</evidence>
<dbReference type="SMART" id="SM00049">
    <property type="entry name" value="DEP"/>
    <property type="match status" value="1"/>
</dbReference>
<feature type="domain" description="N-terminal Ras-GEF" evidence="8">
    <location>
        <begin position="605"/>
        <end position="744"/>
    </location>
</feature>
<dbReference type="Pfam" id="PF00027">
    <property type="entry name" value="cNMP_binding"/>
    <property type="match status" value="1"/>
</dbReference>
<feature type="domain" description="Cyclic nucleotide-binding" evidence="5">
    <location>
        <begin position="407"/>
        <end position="508"/>
    </location>
</feature>
<dbReference type="PRINTS" id="PR00103">
    <property type="entry name" value="CAMPKINASE"/>
</dbReference>
<dbReference type="CDD" id="cd06224">
    <property type="entry name" value="REM"/>
    <property type="match status" value="1"/>
</dbReference>
<dbReference type="Pfam" id="PF00610">
    <property type="entry name" value="DEP"/>
    <property type="match status" value="1"/>
</dbReference>
<dbReference type="CDD" id="cd00038">
    <property type="entry name" value="CAP_ED"/>
    <property type="match status" value="1"/>
</dbReference>
<dbReference type="PROSITE" id="PS50009">
    <property type="entry name" value="RASGEF_CAT"/>
    <property type="match status" value="1"/>
</dbReference>
<sequence length="1126" mass="127813">MISKDCASLQNERVIETLQPISLFGELSLSRHSCSARVIRPAEIVTISQSHFVAVYNKHADYLQPHIIVMQDLVSDDLGRHADRLIKWGCNSRFYRALKAALTAVDKLAILFIQFLVCSSFANEIEKLSRLDIEDYNGAALVPQCHKQNHGIKLEGDVMTDFNQPDGKMAYNFCEMLQRCNEISNDTEYEQDATVAEGSGWNLPSSYFELNNFTSVESRIYEAGCILKKTMELRDPHLIGDRRGHLQSFLSCMVGTEMVDWLSNLAGEMLNSTKSISLTRFQVIGMWQALLENGVIGHVSNELQFTDKHIFYRWTTDATSSGHMRLTTGMMFDAEREVTPNVNDVAAAIFFLSTIGPDSIPLLVGWLEIQIFSYNYSHLIETCLFGSSERTIQELEHVYEELLHVKALTHLSTMVKRELAAVVSFEQHQHAGHVLFRQGDEGNCWYIVLKGSVDVVIHGKGVVCTLREGDDFGKLALVNDAPRAATVVLREDKSQFLRVDKNDFNRAVVGREGYVMATREIGAEAMARNCPLLILIVFDSRILRDVEANTVRLKEHGQDVLVLEKMNAVHRTFNDAYRGALAVAVNNTAAVDSTGDLASSLRPRCCYSVMAGMPEKTVEYLLETRIDAQTDDGLVDTFLEDFILTHITHMPVNILCSYLKNYYMRGSTVRMDNTLPIDDYEHKIVAKRRVVAFLNLWVQILGLRFFLDPSSNSFVEELYCYVLEDSRQFPGMLSILEPMCAIRQLRESAMRTINRHSSVVLDCGVYCSHAPAPNPILPFDTCNQVIYLSDTTSFIMSIRLDKTAADICEMAKTKIRYGGSNEELQLVEVKSSGERIIFSPSDISVPTMISLNGRLYIAYNNEIETLTPMPQQDGPSGTVHSSLLEYLSSVDIAQQLLIFHTQLLEATDDIELITQVFGREQFPGRLTSNLDLLMRRFNEVQFWTTTEVLLAHGNAKRLSILKKFIKIATYAKENRDLLSLFAIILGLSNVAVSRITHLWDKLPSKMKQQYAEFEELLDPCRNHRAYRMLTASMNAPMVPFIPLLLKDLTFTHEGNKTYFAGLINFEKMHMIANVLRSFRHCKYPAVAFERKVFKAKNLVRNFKVIDNQRRLMELSYQIEPSKRKRL</sequence>
<dbReference type="Gene3D" id="1.10.10.10">
    <property type="entry name" value="Winged helix-like DNA-binding domain superfamily/Winged helix DNA-binding domain"/>
    <property type="match status" value="1"/>
</dbReference>
<evidence type="ECO:0000256" key="1">
    <source>
        <dbReference type="ARBA" id="ARBA00010829"/>
    </source>
</evidence>
<dbReference type="PANTHER" id="PTHR23113:SF327">
    <property type="entry name" value="EXCHANGE PROTEIN DIRECTLY ACTIVATED BY CAMP, ISOFORM E"/>
    <property type="match status" value="1"/>
</dbReference>
<dbReference type="SUPFAM" id="SSF51206">
    <property type="entry name" value="cAMP-binding domain-like"/>
    <property type="match status" value="1"/>
</dbReference>
<feature type="domain" description="Ras-associating" evidence="7">
    <location>
        <begin position="786"/>
        <end position="862"/>
    </location>
</feature>
<dbReference type="InterPro" id="IPR036964">
    <property type="entry name" value="RASGEF_cat_dom_sf"/>
</dbReference>
<dbReference type="PROSITE" id="PS50186">
    <property type="entry name" value="DEP"/>
    <property type="match status" value="1"/>
</dbReference>
<evidence type="ECO:0000259" key="8">
    <source>
        <dbReference type="PROSITE" id="PS50212"/>
    </source>
</evidence>
<evidence type="ECO:0000313" key="10">
    <source>
        <dbReference type="WBParaSite" id="sdigi.contig148.g5241.t1"/>
    </source>
</evidence>
<dbReference type="Gene3D" id="1.10.840.10">
    <property type="entry name" value="Ras guanine-nucleotide exchange factors catalytic domain"/>
    <property type="match status" value="1"/>
</dbReference>
<dbReference type="SMART" id="SM00229">
    <property type="entry name" value="RasGEFN"/>
    <property type="match status" value="1"/>
</dbReference>
<dbReference type="Pfam" id="PF00617">
    <property type="entry name" value="RasGEF"/>
    <property type="match status" value="1"/>
</dbReference>
<dbReference type="Gene3D" id="2.60.120.10">
    <property type="entry name" value="Jelly Rolls"/>
    <property type="match status" value="2"/>
</dbReference>
<dbReference type="InterPro" id="IPR018490">
    <property type="entry name" value="cNMP-bd_dom_sf"/>
</dbReference>
<dbReference type="Gene3D" id="1.10.8.1240">
    <property type="match status" value="1"/>
</dbReference>
<dbReference type="Gene3D" id="3.10.20.90">
    <property type="entry name" value="Phosphatidylinositol 3-kinase Catalytic Subunit, Chain A, domain 1"/>
    <property type="match status" value="1"/>
</dbReference>
<dbReference type="InterPro" id="IPR000591">
    <property type="entry name" value="DEP_dom"/>
</dbReference>
<dbReference type="PROSITE" id="PS50200">
    <property type="entry name" value="RA"/>
    <property type="match status" value="1"/>
</dbReference>
<dbReference type="SMART" id="SM00147">
    <property type="entry name" value="RasGEF"/>
    <property type="match status" value="1"/>
</dbReference>